<accession>A0AAX4JDF3</accession>
<keyword evidence="2" id="KW-1185">Reference proteome</keyword>
<dbReference type="GO" id="GO:0019005">
    <property type="term" value="C:SCF ubiquitin ligase complex"/>
    <property type="evidence" value="ECO:0007669"/>
    <property type="project" value="TreeGrafter"/>
</dbReference>
<dbReference type="PANTHER" id="PTHR13318">
    <property type="entry name" value="PARTNER OF PAIRED, ISOFORM B-RELATED"/>
    <property type="match status" value="1"/>
</dbReference>
<dbReference type="InterPro" id="IPR032675">
    <property type="entry name" value="LRR_dom_sf"/>
</dbReference>
<protein>
    <submittedName>
        <fullName evidence="1">F-box LRR-repeat protein</fullName>
    </submittedName>
</protein>
<proteinExistence type="predicted"/>
<dbReference type="Gene3D" id="3.80.10.10">
    <property type="entry name" value="Ribonuclease Inhibitor"/>
    <property type="match status" value="2"/>
</dbReference>
<dbReference type="RefSeq" id="XP_065330185.1">
    <property type="nucleotide sequence ID" value="XM_065474113.1"/>
</dbReference>
<dbReference type="SMART" id="SM00367">
    <property type="entry name" value="LRR_CC"/>
    <property type="match status" value="2"/>
</dbReference>
<dbReference type="AlphaFoldDB" id="A0AAX4JDF3"/>
<dbReference type="GO" id="GO:0031146">
    <property type="term" value="P:SCF-dependent proteasomal ubiquitin-dependent protein catabolic process"/>
    <property type="evidence" value="ECO:0007669"/>
    <property type="project" value="TreeGrafter"/>
</dbReference>
<name>A0AAX4JDF3_9MICR</name>
<dbReference type="GeneID" id="90541865"/>
<evidence type="ECO:0000313" key="1">
    <source>
        <dbReference type="EMBL" id="WUR04040.1"/>
    </source>
</evidence>
<gene>
    <name evidence="1" type="ORF">VNE69_07109</name>
</gene>
<dbReference type="SUPFAM" id="SSF52047">
    <property type="entry name" value="RNI-like"/>
    <property type="match status" value="1"/>
</dbReference>
<dbReference type="EMBL" id="CP142732">
    <property type="protein sequence ID" value="WUR04040.1"/>
    <property type="molecule type" value="Genomic_DNA"/>
</dbReference>
<evidence type="ECO:0000313" key="2">
    <source>
        <dbReference type="Proteomes" id="UP001334084"/>
    </source>
</evidence>
<sequence length="246" mass="28875">MENLEILRITGAYLLTEINLPSKLKILDLSNCNRLTNSIIQELNRKYKTLEELKLSYCYKISHEVKLKTHVKRLFLEETRIHENFYHVQNLTALSLKNCVLIDSLCEKYANLEYLDLENITTIKNINVGNKLKHLNIQRCYNLVGWIKENKSKLTNLEYLNISYLEIKDMDFLVELKNLKEINLSWCDNVTDNLLIELIKNTNIEKISVFGCFNLTLESVKISYKFKDKVLVLGNHAETKFLIQNI</sequence>
<dbReference type="KEGG" id="vnx:VNE69_07109"/>
<organism evidence="1 2">
    <name type="scientific">Vairimorpha necatrix</name>
    <dbReference type="NCBI Taxonomy" id="6039"/>
    <lineage>
        <taxon>Eukaryota</taxon>
        <taxon>Fungi</taxon>
        <taxon>Fungi incertae sedis</taxon>
        <taxon>Microsporidia</taxon>
        <taxon>Nosematidae</taxon>
        <taxon>Vairimorpha</taxon>
    </lineage>
</organism>
<reference evidence="1" key="1">
    <citation type="journal article" date="2024" name="BMC Genomics">
        <title>Functional annotation of a divergent genome using sequence and structure-based similarity.</title>
        <authorList>
            <person name="Svedberg D."/>
            <person name="Winiger R.R."/>
            <person name="Berg A."/>
            <person name="Sharma H."/>
            <person name="Tellgren-Roth C."/>
            <person name="Debrunner-Vossbrinck B.A."/>
            <person name="Vossbrinck C.R."/>
            <person name="Barandun J."/>
        </authorList>
    </citation>
    <scope>NUCLEOTIDE SEQUENCE</scope>
    <source>
        <strain evidence="1">Illinois isolate</strain>
    </source>
</reference>
<dbReference type="Proteomes" id="UP001334084">
    <property type="component" value="Chromosome 7"/>
</dbReference>
<dbReference type="InterPro" id="IPR006553">
    <property type="entry name" value="Leu-rich_rpt_Cys-con_subtyp"/>
</dbReference>